<feature type="transmembrane region" description="Helical" evidence="1">
    <location>
        <begin position="435"/>
        <end position="461"/>
    </location>
</feature>
<dbReference type="InterPro" id="IPR050327">
    <property type="entry name" value="Proton-linked_MCT"/>
</dbReference>
<dbReference type="OrthoDB" id="6499973at2759"/>
<protein>
    <submittedName>
        <fullName evidence="2">Uncharacterized protein</fullName>
    </submittedName>
</protein>
<dbReference type="Gene3D" id="1.20.1250.20">
    <property type="entry name" value="MFS general substrate transporter like domains"/>
    <property type="match status" value="1"/>
</dbReference>
<dbReference type="AlphaFoldDB" id="A0A9N9R802"/>
<feature type="transmembrane region" description="Helical" evidence="1">
    <location>
        <begin position="322"/>
        <end position="343"/>
    </location>
</feature>
<feature type="transmembrane region" description="Helical" evidence="1">
    <location>
        <begin position="26"/>
        <end position="52"/>
    </location>
</feature>
<organism evidence="2 3">
    <name type="scientific">Diatraea saccharalis</name>
    <name type="common">sugarcane borer</name>
    <dbReference type="NCBI Taxonomy" id="40085"/>
    <lineage>
        <taxon>Eukaryota</taxon>
        <taxon>Metazoa</taxon>
        <taxon>Ecdysozoa</taxon>
        <taxon>Arthropoda</taxon>
        <taxon>Hexapoda</taxon>
        <taxon>Insecta</taxon>
        <taxon>Pterygota</taxon>
        <taxon>Neoptera</taxon>
        <taxon>Endopterygota</taxon>
        <taxon>Lepidoptera</taxon>
        <taxon>Glossata</taxon>
        <taxon>Ditrysia</taxon>
        <taxon>Pyraloidea</taxon>
        <taxon>Crambidae</taxon>
        <taxon>Crambinae</taxon>
        <taxon>Diatraea</taxon>
    </lineage>
</organism>
<dbReference type="InterPro" id="IPR011701">
    <property type="entry name" value="MFS"/>
</dbReference>
<dbReference type="Pfam" id="PF07690">
    <property type="entry name" value="MFS_1"/>
    <property type="match status" value="1"/>
</dbReference>
<keyword evidence="3" id="KW-1185">Reference proteome</keyword>
<feature type="transmembrane region" description="Helical" evidence="1">
    <location>
        <begin position="159"/>
        <end position="177"/>
    </location>
</feature>
<evidence type="ECO:0000313" key="3">
    <source>
        <dbReference type="Proteomes" id="UP001153714"/>
    </source>
</evidence>
<dbReference type="EMBL" id="OU893335">
    <property type="protein sequence ID" value="CAG9792111.1"/>
    <property type="molecule type" value="Genomic_DNA"/>
</dbReference>
<dbReference type="GO" id="GO:0008028">
    <property type="term" value="F:monocarboxylic acid transmembrane transporter activity"/>
    <property type="evidence" value="ECO:0007669"/>
    <property type="project" value="TreeGrafter"/>
</dbReference>
<dbReference type="PANTHER" id="PTHR11360">
    <property type="entry name" value="MONOCARBOXYLATE TRANSPORTER"/>
    <property type="match status" value="1"/>
</dbReference>
<sequence>MDEAFAHCEGSGKKFKKGLVPPDGGWGYMVAVGVGFTFMLGFGSSNAFGILFNNFFMEQGGASGLPLVIGVYNGALSIAGFLSGIALKKYTFRQVGLVGAALFVLGDVMTIFVQKTYQLVFTFGVIRGAGFGAMIPVSFTAFNCYFIKKRTTMMSANQTMSSMASITFPMLVTYLLAEYGFRWTLILIMAVDLHLVFAMLVMHPVEWHLIKSDDPDAGTELTISKVKKLKFESCDESVEKMLPGEEKEVDTVDKEKRHESLQKSVIKIIYDNIELDLLKDPRFVSTLVGLGFAFVSDVTYLAMEPMLLFSYGFTKMEVATCVMVGAVADLVARFLLAIFTYFYVVDSRKIFFAGTCVTVVLRIALVSSSELLYVFVMTAISGLVRCSVQVLFPLVLAMAAPDKFPAALALHILFSGALMLMADPLIGVLYEATGSYLFCFLAMSFCCLICVVLWTIEYVVYRKTNM</sequence>
<feature type="transmembrane region" description="Helical" evidence="1">
    <location>
        <begin position="183"/>
        <end position="202"/>
    </location>
</feature>
<feature type="transmembrane region" description="Helical" evidence="1">
    <location>
        <begin position="350"/>
        <end position="366"/>
    </location>
</feature>
<feature type="transmembrane region" description="Helical" evidence="1">
    <location>
        <begin position="94"/>
        <end position="113"/>
    </location>
</feature>
<keyword evidence="1" id="KW-1133">Transmembrane helix</keyword>
<gene>
    <name evidence="2" type="ORF">DIATSA_LOCUS9672</name>
</gene>
<feature type="transmembrane region" description="Helical" evidence="1">
    <location>
        <begin position="372"/>
        <end position="396"/>
    </location>
</feature>
<accession>A0A9N9R802</accession>
<reference evidence="2" key="2">
    <citation type="submission" date="2022-10" db="EMBL/GenBank/DDBJ databases">
        <authorList>
            <consortium name="ENA_rothamsted_submissions"/>
            <consortium name="culmorum"/>
            <person name="King R."/>
        </authorList>
    </citation>
    <scope>NUCLEOTIDE SEQUENCE</scope>
</reference>
<feature type="transmembrane region" description="Helical" evidence="1">
    <location>
        <begin position="125"/>
        <end position="147"/>
    </location>
</feature>
<keyword evidence="1" id="KW-0472">Membrane</keyword>
<dbReference type="InterPro" id="IPR036259">
    <property type="entry name" value="MFS_trans_sf"/>
</dbReference>
<feature type="transmembrane region" description="Helical" evidence="1">
    <location>
        <begin position="64"/>
        <end position="87"/>
    </location>
</feature>
<reference evidence="2" key="1">
    <citation type="submission" date="2021-12" db="EMBL/GenBank/DDBJ databases">
        <authorList>
            <person name="King R."/>
        </authorList>
    </citation>
    <scope>NUCLEOTIDE SEQUENCE</scope>
</reference>
<feature type="transmembrane region" description="Helical" evidence="1">
    <location>
        <begin position="283"/>
        <end position="302"/>
    </location>
</feature>
<keyword evidence="1" id="KW-0812">Transmembrane</keyword>
<dbReference type="SUPFAM" id="SSF103473">
    <property type="entry name" value="MFS general substrate transporter"/>
    <property type="match status" value="1"/>
</dbReference>
<evidence type="ECO:0000313" key="2">
    <source>
        <dbReference type="EMBL" id="CAG9792111.1"/>
    </source>
</evidence>
<evidence type="ECO:0000256" key="1">
    <source>
        <dbReference type="SAM" id="Phobius"/>
    </source>
</evidence>
<name>A0A9N9R802_9NEOP</name>
<dbReference type="PANTHER" id="PTHR11360:SF309">
    <property type="entry name" value="MONOCARBOXYLATE TRANSPORTER 7-LIKE PROTEIN"/>
    <property type="match status" value="1"/>
</dbReference>
<feature type="transmembrane region" description="Helical" evidence="1">
    <location>
        <begin position="408"/>
        <end position="429"/>
    </location>
</feature>
<proteinExistence type="predicted"/>
<dbReference type="Proteomes" id="UP001153714">
    <property type="component" value="Chromosome 4"/>
</dbReference>